<dbReference type="OrthoDB" id="8454019at2"/>
<feature type="compositionally biased region" description="Polar residues" evidence="1">
    <location>
        <begin position="59"/>
        <end position="71"/>
    </location>
</feature>
<feature type="compositionally biased region" description="Basic residues" evidence="1">
    <location>
        <begin position="125"/>
        <end position="141"/>
    </location>
</feature>
<comment type="caution">
    <text evidence="2">The sequence shown here is derived from an EMBL/GenBank/DDBJ whole genome shotgun (WGS) entry which is preliminary data.</text>
</comment>
<dbReference type="RefSeq" id="WP_124999052.1">
    <property type="nucleotide sequence ID" value="NZ_RQXT01000014.1"/>
</dbReference>
<proteinExistence type="predicted"/>
<gene>
    <name evidence="2" type="ORF">EH240_13720</name>
</gene>
<feature type="region of interest" description="Disordered" evidence="1">
    <location>
        <begin position="48"/>
        <end position="141"/>
    </location>
</feature>
<dbReference type="AlphaFoldDB" id="A0A3P3FSW9"/>
<keyword evidence="3" id="KW-1185">Reference proteome</keyword>
<name>A0A3P3FSW9_9HYPH</name>
<organism evidence="2 3">
    <name type="scientific">Mesorhizobium tamadayense</name>
    <dbReference type="NCBI Taxonomy" id="425306"/>
    <lineage>
        <taxon>Bacteria</taxon>
        <taxon>Pseudomonadati</taxon>
        <taxon>Pseudomonadota</taxon>
        <taxon>Alphaproteobacteria</taxon>
        <taxon>Hyphomicrobiales</taxon>
        <taxon>Phyllobacteriaceae</taxon>
        <taxon>Mesorhizobium</taxon>
    </lineage>
</organism>
<protein>
    <submittedName>
        <fullName evidence="2">Uncharacterized protein</fullName>
    </submittedName>
</protein>
<dbReference type="Proteomes" id="UP000273786">
    <property type="component" value="Unassembled WGS sequence"/>
</dbReference>
<evidence type="ECO:0000313" key="2">
    <source>
        <dbReference type="EMBL" id="RRI01711.1"/>
    </source>
</evidence>
<reference evidence="2 3" key="1">
    <citation type="submission" date="2018-11" db="EMBL/GenBank/DDBJ databases">
        <title>the genome of Mesorhizobium tamadayense DSM 28320.</title>
        <authorList>
            <person name="Gao J."/>
        </authorList>
    </citation>
    <scope>NUCLEOTIDE SEQUENCE [LARGE SCALE GENOMIC DNA]</scope>
    <source>
        <strain evidence="2 3">DSM 28320</strain>
    </source>
</reference>
<evidence type="ECO:0000256" key="1">
    <source>
        <dbReference type="SAM" id="MobiDB-lite"/>
    </source>
</evidence>
<evidence type="ECO:0000313" key="3">
    <source>
        <dbReference type="Proteomes" id="UP000273786"/>
    </source>
</evidence>
<sequence length="141" mass="15879">MKQQRPFVVEIKQKRGLVKRPESIWAGIDLAAIANDVAKANTTGAVAEATRQPIGPRENLSQPVFTTSEEVSQAKEMTVPDASPPEPPTIEKAPVPDASHAPTGDGRTRRKKRWQKDVPLPRGERWKRRMRWALRQSRAKR</sequence>
<accession>A0A3P3FSW9</accession>
<dbReference type="EMBL" id="RQXT01000014">
    <property type="protein sequence ID" value="RRI01711.1"/>
    <property type="molecule type" value="Genomic_DNA"/>
</dbReference>